<reference evidence="2 3" key="1">
    <citation type="submission" date="2020-07" db="EMBL/GenBank/DDBJ databases">
        <title>Sequencing the genomes of 1000 actinobacteria strains.</title>
        <authorList>
            <person name="Klenk H.-P."/>
        </authorList>
    </citation>
    <scope>NUCLEOTIDE SEQUENCE [LARGE SCALE GENOMIC DNA]</scope>
    <source>
        <strain evidence="2 3">DSM 45772</strain>
    </source>
</reference>
<accession>A0A7Y9J963</accession>
<keyword evidence="3" id="KW-1185">Reference proteome</keyword>
<evidence type="ECO:0000313" key="2">
    <source>
        <dbReference type="EMBL" id="NYD39831.1"/>
    </source>
</evidence>
<sequence>MTVLFVLSGLAVLSMILLGLFSGGSGAGAKRYPVAPARAIPVAPAVRDASAREDTDTGRDANAARHAA</sequence>
<dbReference type="AlphaFoldDB" id="A0A7Y9J963"/>
<protein>
    <submittedName>
        <fullName evidence="2">Uncharacterized protein</fullName>
    </submittedName>
</protein>
<proteinExistence type="predicted"/>
<dbReference type="Proteomes" id="UP000535890">
    <property type="component" value="Unassembled WGS sequence"/>
</dbReference>
<evidence type="ECO:0000256" key="1">
    <source>
        <dbReference type="SAM" id="MobiDB-lite"/>
    </source>
</evidence>
<feature type="compositionally biased region" description="Basic and acidic residues" evidence="1">
    <location>
        <begin position="49"/>
        <end position="68"/>
    </location>
</feature>
<gene>
    <name evidence="2" type="ORF">BJ983_005933</name>
</gene>
<feature type="region of interest" description="Disordered" evidence="1">
    <location>
        <begin position="46"/>
        <end position="68"/>
    </location>
</feature>
<comment type="caution">
    <text evidence="2">The sequence shown here is derived from an EMBL/GenBank/DDBJ whole genome shotgun (WGS) entry which is preliminary data.</text>
</comment>
<name>A0A7Y9J963_9PSEU</name>
<dbReference type="EMBL" id="JACCBN010000001">
    <property type="protein sequence ID" value="NYD39831.1"/>
    <property type="molecule type" value="Genomic_DNA"/>
</dbReference>
<organism evidence="2 3">
    <name type="scientific">Actinomycetospora corticicola</name>
    <dbReference type="NCBI Taxonomy" id="663602"/>
    <lineage>
        <taxon>Bacteria</taxon>
        <taxon>Bacillati</taxon>
        <taxon>Actinomycetota</taxon>
        <taxon>Actinomycetes</taxon>
        <taxon>Pseudonocardiales</taxon>
        <taxon>Pseudonocardiaceae</taxon>
        <taxon>Actinomycetospora</taxon>
    </lineage>
</organism>
<evidence type="ECO:0000313" key="3">
    <source>
        <dbReference type="Proteomes" id="UP000535890"/>
    </source>
</evidence>